<proteinExistence type="predicted"/>
<reference evidence="1 2" key="1">
    <citation type="journal article" date="2014" name="PLoS Genet.">
        <title>Phylogenetically driven sequencing of extremely halophilic archaea reveals strategies for static and dynamic osmo-response.</title>
        <authorList>
            <person name="Becker E.A."/>
            <person name="Seitzer P.M."/>
            <person name="Tritt A."/>
            <person name="Larsen D."/>
            <person name="Krusor M."/>
            <person name="Yao A.I."/>
            <person name="Wu D."/>
            <person name="Madern D."/>
            <person name="Eisen J.A."/>
            <person name="Darling A.E."/>
            <person name="Facciotti M.T."/>
        </authorList>
    </citation>
    <scope>NUCLEOTIDE SEQUENCE [LARGE SCALE GENOMIC DNA]</scope>
    <source>
        <strain evidence="1 2">ATCC 700873</strain>
    </source>
</reference>
<dbReference type="Proteomes" id="UP000011689">
    <property type="component" value="Unassembled WGS sequence"/>
</dbReference>
<accession>M0F314</accession>
<name>M0F314_9EURY</name>
<dbReference type="GeneID" id="72712212"/>
<dbReference type="AlphaFoldDB" id="M0F314"/>
<gene>
    <name evidence="1" type="ORF">C467_12771</name>
</gene>
<organism evidence="1 2">
    <name type="scientific">Halorubrum hochstenium ATCC 700873</name>
    <dbReference type="NCBI Taxonomy" id="1227481"/>
    <lineage>
        <taxon>Archaea</taxon>
        <taxon>Methanobacteriati</taxon>
        <taxon>Methanobacteriota</taxon>
        <taxon>Stenosarchaea group</taxon>
        <taxon>Halobacteria</taxon>
        <taxon>Halobacteriales</taxon>
        <taxon>Haloferacaceae</taxon>
        <taxon>Halorubrum</taxon>
    </lineage>
</organism>
<dbReference type="EMBL" id="AOJO01000058">
    <property type="protein sequence ID" value="ELZ53748.1"/>
    <property type="molecule type" value="Genomic_DNA"/>
</dbReference>
<dbReference type="RefSeq" id="WP_008585915.1">
    <property type="nucleotide sequence ID" value="NZ_AOJO01000058.1"/>
</dbReference>
<dbReference type="PATRIC" id="fig|1227481.4.peg.2523"/>
<evidence type="ECO:0000313" key="1">
    <source>
        <dbReference type="EMBL" id="ELZ53748.1"/>
    </source>
</evidence>
<dbReference type="OrthoDB" id="284643at2157"/>
<evidence type="ECO:0000313" key="2">
    <source>
        <dbReference type="Proteomes" id="UP000011689"/>
    </source>
</evidence>
<protein>
    <submittedName>
        <fullName evidence="1">Uncharacterized protein</fullName>
    </submittedName>
</protein>
<sequence length="50" mass="5836">MDAVSRNERYHLVCRECRLERLCDAAVDANGLRREHVDETGHRVAVERVE</sequence>
<keyword evidence="2" id="KW-1185">Reference proteome</keyword>
<comment type="caution">
    <text evidence="1">The sequence shown here is derived from an EMBL/GenBank/DDBJ whole genome shotgun (WGS) entry which is preliminary data.</text>
</comment>